<keyword evidence="3" id="KW-0547">Nucleotide-binding</keyword>
<dbReference type="Gene3D" id="3.40.50.300">
    <property type="entry name" value="P-loop containing nucleotide triphosphate hydrolases"/>
    <property type="match status" value="1"/>
</dbReference>
<dbReference type="GO" id="GO:0016301">
    <property type="term" value="F:kinase activity"/>
    <property type="evidence" value="ECO:0007669"/>
    <property type="project" value="UniProtKB-KW"/>
</dbReference>
<comment type="similarity">
    <text evidence="1 5">Belongs to the adenylate kinase family.</text>
</comment>
<feature type="domain" description="Adenylate kinase active site lid" evidence="6">
    <location>
        <begin position="131"/>
        <end position="166"/>
    </location>
</feature>
<dbReference type="InterPro" id="IPR000850">
    <property type="entry name" value="Adenylat/UMP-CMP_kin"/>
</dbReference>
<evidence type="ECO:0000256" key="3">
    <source>
        <dbReference type="ARBA" id="ARBA00022741"/>
    </source>
</evidence>
<dbReference type="PANTHER" id="PTHR23359">
    <property type="entry name" value="NUCLEOTIDE KINASE"/>
    <property type="match status" value="1"/>
</dbReference>
<evidence type="ECO:0000313" key="7">
    <source>
        <dbReference type="EMBL" id="KAJ6229162.1"/>
    </source>
</evidence>
<reference evidence="7" key="1">
    <citation type="submission" date="2022-08" db="EMBL/GenBank/DDBJ databases">
        <title>Novel sulfate-reducing endosymbionts in the free-living metamonad Anaeramoeba.</title>
        <authorList>
            <person name="Jerlstrom-Hultqvist J."/>
            <person name="Cepicka I."/>
            <person name="Gallot-Lavallee L."/>
            <person name="Salas-Leiva D."/>
            <person name="Curtis B.A."/>
            <person name="Zahonova K."/>
            <person name="Pipaliya S."/>
            <person name="Dacks J."/>
            <person name="Roger A.J."/>
        </authorList>
    </citation>
    <scope>NUCLEOTIDE SEQUENCE</scope>
    <source>
        <strain evidence="7">Schooner1</strain>
    </source>
</reference>
<dbReference type="CDD" id="cd01428">
    <property type="entry name" value="ADK"/>
    <property type="match status" value="1"/>
</dbReference>
<dbReference type="SUPFAM" id="SSF57774">
    <property type="entry name" value="Microbial and mitochondrial ADK, insert 'zinc finger' domain"/>
    <property type="match status" value="1"/>
</dbReference>
<dbReference type="Pfam" id="PF00406">
    <property type="entry name" value="ADK"/>
    <property type="match status" value="1"/>
</dbReference>
<keyword evidence="4 5" id="KW-0418">Kinase</keyword>
<dbReference type="InterPro" id="IPR033690">
    <property type="entry name" value="Adenylat_kinase_CS"/>
</dbReference>
<dbReference type="Proteomes" id="UP001150062">
    <property type="component" value="Unassembled WGS sequence"/>
</dbReference>
<name>A0ABQ8X9A6_9EUKA</name>
<dbReference type="InterPro" id="IPR006259">
    <property type="entry name" value="Adenyl_kin_sub"/>
</dbReference>
<sequence>MGESLFLTFIGPPGCGKGTQSELLQKHFGIGRLSIGDMLREAILQQTSLGNKVDGIISEGKFISNEIVRDLIDENLDRPANAQGVVFDGYPRTIEQARALDDILGKRGEELTVALELSVSYDELVDRVTGRLIHRPSGRIYHKTFSPPKVPMKDDITGEPLTRGKDDTIENLNERLNKYKKTGLPILQYYKNKGKLVTINASLGRDYTWSMIKKTLTRLNFHKKLN</sequence>
<protein>
    <submittedName>
        <fullName evidence="7">Adenylate kinase 4</fullName>
    </submittedName>
</protein>
<evidence type="ECO:0000256" key="2">
    <source>
        <dbReference type="ARBA" id="ARBA00022679"/>
    </source>
</evidence>
<proteinExistence type="inferred from homology"/>
<dbReference type="InterPro" id="IPR027417">
    <property type="entry name" value="P-loop_NTPase"/>
</dbReference>
<keyword evidence="2 5" id="KW-0808">Transferase</keyword>
<evidence type="ECO:0000313" key="8">
    <source>
        <dbReference type="Proteomes" id="UP001150062"/>
    </source>
</evidence>
<dbReference type="Pfam" id="PF05191">
    <property type="entry name" value="ADK_lid"/>
    <property type="match status" value="1"/>
</dbReference>
<accession>A0ABQ8X9A6</accession>
<gene>
    <name evidence="7" type="ORF">M0813_08079</name>
</gene>
<organism evidence="7 8">
    <name type="scientific">Anaeramoeba flamelloides</name>
    <dbReference type="NCBI Taxonomy" id="1746091"/>
    <lineage>
        <taxon>Eukaryota</taxon>
        <taxon>Metamonada</taxon>
        <taxon>Anaeramoebidae</taxon>
        <taxon>Anaeramoeba</taxon>
    </lineage>
</organism>
<keyword evidence="8" id="KW-1185">Reference proteome</keyword>
<dbReference type="PRINTS" id="PR00094">
    <property type="entry name" value="ADENYLTKNASE"/>
</dbReference>
<comment type="caution">
    <text evidence="7">The sequence shown here is derived from an EMBL/GenBank/DDBJ whole genome shotgun (WGS) entry which is preliminary data.</text>
</comment>
<evidence type="ECO:0000256" key="4">
    <source>
        <dbReference type="ARBA" id="ARBA00022777"/>
    </source>
</evidence>
<dbReference type="PROSITE" id="PS00113">
    <property type="entry name" value="ADENYLATE_KINASE"/>
    <property type="match status" value="1"/>
</dbReference>
<dbReference type="HAMAP" id="MF_00235">
    <property type="entry name" value="Adenylate_kinase_Adk"/>
    <property type="match status" value="1"/>
</dbReference>
<evidence type="ECO:0000259" key="6">
    <source>
        <dbReference type="Pfam" id="PF05191"/>
    </source>
</evidence>
<evidence type="ECO:0000256" key="1">
    <source>
        <dbReference type="ARBA" id="ARBA00007220"/>
    </source>
</evidence>
<evidence type="ECO:0000256" key="5">
    <source>
        <dbReference type="RuleBase" id="RU003330"/>
    </source>
</evidence>
<dbReference type="InterPro" id="IPR036193">
    <property type="entry name" value="ADK_active_lid_dom_sf"/>
</dbReference>
<dbReference type="SUPFAM" id="SSF52540">
    <property type="entry name" value="P-loop containing nucleoside triphosphate hydrolases"/>
    <property type="match status" value="1"/>
</dbReference>
<dbReference type="NCBIfam" id="TIGR01351">
    <property type="entry name" value="adk"/>
    <property type="match status" value="1"/>
</dbReference>
<dbReference type="EMBL" id="JAOAOG010000323">
    <property type="protein sequence ID" value="KAJ6229162.1"/>
    <property type="molecule type" value="Genomic_DNA"/>
</dbReference>
<dbReference type="InterPro" id="IPR007862">
    <property type="entry name" value="Adenylate_kinase_lid-dom"/>
</dbReference>